<dbReference type="PANTHER" id="PTHR48428:SF1">
    <property type="entry name" value="PLANT-SPECIFIC TFIIB-RELATED PROTEIN PTF2"/>
    <property type="match status" value="1"/>
</dbReference>
<dbReference type="SUPFAM" id="SSF47954">
    <property type="entry name" value="Cyclin-like"/>
    <property type="match status" value="2"/>
</dbReference>
<gene>
    <name evidence="1" type="ORF">M6B38_330170</name>
</gene>
<dbReference type="InterPro" id="IPR036915">
    <property type="entry name" value="Cyclin-like_sf"/>
</dbReference>
<reference evidence="1" key="1">
    <citation type="journal article" date="2023" name="GigaByte">
        <title>Genome assembly of the bearded iris, Iris pallida Lam.</title>
        <authorList>
            <person name="Bruccoleri R.E."/>
            <person name="Oakeley E.J."/>
            <person name="Faust A.M.E."/>
            <person name="Altorfer M."/>
            <person name="Dessus-Babus S."/>
            <person name="Burckhardt D."/>
            <person name="Oertli M."/>
            <person name="Naumann U."/>
            <person name="Petersen F."/>
            <person name="Wong J."/>
        </authorList>
    </citation>
    <scope>NUCLEOTIDE SEQUENCE</scope>
    <source>
        <strain evidence="1">GSM-AAB239-AS_SAM_17_03QT</strain>
    </source>
</reference>
<comment type="caution">
    <text evidence="1">The sequence shown here is derived from an EMBL/GenBank/DDBJ whole genome shotgun (WGS) entry which is preliminary data.</text>
</comment>
<keyword evidence="2" id="KW-1185">Reference proteome</keyword>
<dbReference type="InterPro" id="IPR053340">
    <property type="entry name" value="PTF2"/>
</dbReference>
<dbReference type="PANTHER" id="PTHR48428">
    <property type="entry name" value="PLANT-SPECIFIC TFIIB-RELATED PROTEIN PTF2"/>
    <property type="match status" value="1"/>
</dbReference>
<dbReference type="AlphaFoldDB" id="A0AAX6H4V8"/>
<evidence type="ECO:0000313" key="1">
    <source>
        <dbReference type="EMBL" id="KAJ6835774.1"/>
    </source>
</evidence>
<organism evidence="1 2">
    <name type="scientific">Iris pallida</name>
    <name type="common">Sweet iris</name>
    <dbReference type="NCBI Taxonomy" id="29817"/>
    <lineage>
        <taxon>Eukaryota</taxon>
        <taxon>Viridiplantae</taxon>
        <taxon>Streptophyta</taxon>
        <taxon>Embryophyta</taxon>
        <taxon>Tracheophyta</taxon>
        <taxon>Spermatophyta</taxon>
        <taxon>Magnoliopsida</taxon>
        <taxon>Liliopsida</taxon>
        <taxon>Asparagales</taxon>
        <taxon>Iridaceae</taxon>
        <taxon>Iridoideae</taxon>
        <taxon>Irideae</taxon>
        <taxon>Iris</taxon>
    </lineage>
</organism>
<accession>A0AAX6H4V8</accession>
<reference evidence="1" key="2">
    <citation type="submission" date="2023-04" db="EMBL/GenBank/DDBJ databases">
        <authorList>
            <person name="Bruccoleri R.E."/>
            <person name="Oakeley E.J."/>
            <person name="Faust A.-M."/>
            <person name="Dessus-Babus S."/>
            <person name="Altorfer M."/>
            <person name="Burckhardt D."/>
            <person name="Oertli M."/>
            <person name="Naumann U."/>
            <person name="Petersen F."/>
            <person name="Wong J."/>
        </authorList>
    </citation>
    <scope>NUCLEOTIDE SEQUENCE</scope>
    <source>
        <strain evidence="1">GSM-AAB239-AS_SAM_17_03QT</strain>
        <tissue evidence="1">Leaf</tissue>
    </source>
</reference>
<dbReference type="Gene3D" id="1.10.472.10">
    <property type="entry name" value="Cyclin-like"/>
    <property type="match status" value="2"/>
</dbReference>
<proteinExistence type="predicted"/>
<protein>
    <submittedName>
        <fullName evidence="1">Plant-specific TFIIB-related protein PTF2</fullName>
    </submittedName>
</protein>
<evidence type="ECO:0000313" key="2">
    <source>
        <dbReference type="Proteomes" id="UP001140949"/>
    </source>
</evidence>
<dbReference type="EMBL" id="JANAVB010013000">
    <property type="protein sequence ID" value="KAJ6835774.1"/>
    <property type="molecule type" value="Genomic_DNA"/>
</dbReference>
<sequence length="555" mass="61030">MAASSSSDVCVHCDSGGPIVFDPDTSTHVCTSCGIQHSSDPFQNQIFSNDGVRHYSLLPTTGDPLYHELKAYRAKTLISTLTSRLGLSVSRSDDVLSLVSHLTSASFAVSESFLSILTAASAYVVARRNGIPISLPEAADAAGCEERQITRMLSRVLRFLDDGGGSGGGGESSSHLPHFDTASALSRTFKTLPAFSSSRLDSNKVEQMASTGQFLIRCAGKWFLSTGRRPMPLVAAVAAFVAEINGVEVPLEEIAKGIHAVVSTSRLRLRELKEALVRVARNLLPWGQDVDTKNLTQNAPLLIRLMQVKASRSESVDKTVASTEDFLDFDLDGTFDMCSGSEEVGCNYFKVKAVGEEGLEGRSWDELKTIKFSEVSFSDAYKNVLERIDRLRESGGLRSNGERTKKTRREEGLEADAWMDSCAGSWDSDKNPTLKEILERDVGYDALPPSFVNGIESQARRKEKMIAAKVRINQTMNPRVKSDSGPRVEEEECLLKPVGPRKRKMRKRKGVGADGIDWEDCIIELLLLHQVDEEEIEQGQYNRLLDLHVFNSLST</sequence>
<dbReference type="CDD" id="cd00043">
    <property type="entry name" value="CYCLIN_SF"/>
    <property type="match status" value="1"/>
</dbReference>
<dbReference type="Proteomes" id="UP001140949">
    <property type="component" value="Unassembled WGS sequence"/>
</dbReference>
<name>A0AAX6H4V8_IRIPA</name>